<feature type="transmembrane region" description="Helical" evidence="1">
    <location>
        <begin position="7"/>
        <end position="28"/>
    </location>
</feature>
<dbReference type="RefSeq" id="WP_090657825.1">
    <property type="nucleotide sequence ID" value="NZ_FOIA01000011.1"/>
</dbReference>
<dbReference type="EMBL" id="FOIA01000011">
    <property type="protein sequence ID" value="SET06792.1"/>
    <property type="molecule type" value="Genomic_DNA"/>
</dbReference>
<dbReference type="Proteomes" id="UP000199345">
    <property type="component" value="Unassembled WGS sequence"/>
</dbReference>
<keyword evidence="1" id="KW-0812">Transmembrane</keyword>
<keyword evidence="1" id="KW-0472">Membrane</keyword>
<dbReference type="AlphaFoldDB" id="A0A1I0BIJ0"/>
<keyword evidence="1" id="KW-1133">Transmembrane helix</keyword>
<reference evidence="3" key="1">
    <citation type="submission" date="2016-10" db="EMBL/GenBank/DDBJ databases">
        <authorList>
            <person name="Varghese N."/>
            <person name="Submissions S."/>
        </authorList>
    </citation>
    <scope>NUCLEOTIDE SEQUENCE [LARGE SCALE GENOMIC DNA]</scope>
    <source>
        <strain evidence="3">Nm71</strain>
    </source>
</reference>
<keyword evidence="3" id="KW-1185">Reference proteome</keyword>
<protein>
    <recommendedName>
        <fullName evidence="4">DUF2059 domain-containing protein</fullName>
    </recommendedName>
</protein>
<sequence>MIFHIKQIVMIAIGFMLLAGLFVGPIWMDKTRTLSIPTANAAISPSPTVIPGASQDALIDEIIVLSGLRKQIDHVGEKSLEDIHQSSKKPDDPILVEEIEKIVTEIYRPEFFLKQLRNSLKQNFKHTQLETLVQMYSTPLMQKITQIESRELDLEALEVFIENLVRTPLQTNRLQLLQNLEAVTRTTEFVTELSISTRRALLMGKVKGDTEAMNAFDSNINAQKIEIRDNTYQGVIFIMAYSYRELTNMELNEYIQFYQTAEGMWFITQTVDTLIEAFQAKSLQMGRRIAELTK</sequence>
<evidence type="ECO:0000256" key="1">
    <source>
        <dbReference type="SAM" id="Phobius"/>
    </source>
</evidence>
<evidence type="ECO:0000313" key="3">
    <source>
        <dbReference type="Proteomes" id="UP000199345"/>
    </source>
</evidence>
<evidence type="ECO:0008006" key="4">
    <source>
        <dbReference type="Google" id="ProtNLM"/>
    </source>
</evidence>
<accession>A0A1I0BIJ0</accession>
<dbReference type="OrthoDB" id="9819378at2"/>
<name>A0A1I0BIJ0_9PROT</name>
<evidence type="ECO:0000313" key="2">
    <source>
        <dbReference type="EMBL" id="SET06792.1"/>
    </source>
</evidence>
<proteinExistence type="predicted"/>
<organism evidence="2 3">
    <name type="scientific">Nitrosomonas marina</name>
    <dbReference type="NCBI Taxonomy" id="917"/>
    <lineage>
        <taxon>Bacteria</taxon>
        <taxon>Pseudomonadati</taxon>
        <taxon>Pseudomonadota</taxon>
        <taxon>Betaproteobacteria</taxon>
        <taxon>Nitrosomonadales</taxon>
        <taxon>Nitrosomonadaceae</taxon>
        <taxon>Nitrosomonas</taxon>
    </lineage>
</organism>
<gene>
    <name evidence="2" type="ORF">SAMN05216326_1115</name>
</gene>